<dbReference type="CDD" id="cd16936">
    <property type="entry name" value="HATPase_RsbW-like"/>
    <property type="match status" value="1"/>
</dbReference>
<accession>A0A841DD29</accession>
<proteinExistence type="predicted"/>
<dbReference type="Gene3D" id="3.30.565.10">
    <property type="entry name" value="Histidine kinase-like ATPase, C-terminal domain"/>
    <property type="match status" value="1"/>
</dbReference>
<organism evidence="1 2">
    <name type="scientific">Planomonospora venezuelensis</name>
    <dbReference type="NCBI Taxonomy" id="1999"/>
    <lineage>
        <taxon>Bacteria</taxon>
        <taxon>Bacillati</taxon>
        <taxon>Actinomycetota</taxon>
        <taxon>Actinomycetes</taxon>
        <taxon>Streptosporangiales</taxon>
        <taxon>Streptosporangiaceae</taxon>
        <taxon>Planomonospora</taxon>
    </lineage>
</organism>
<reference evidence="1 2" key="1">
    <citation type="submission" date="2020-08" db="EMBL/GenBank/DDBJ databases">
        <title>Genomic Encyclopedia of Type Strains, Phase III (KMG-III): the genomes of soil and plant-associated and newly described type strains.</title>
        <authorList>
            <person name="Whitman W."/>
        </authorList>
    </citation>
    <scope>NUCLEOTIDE SEQUENCE [LARGE SCALE GENOMIC DNA]</scope>
    <source>
        <strain evidence="1 2">CECT 3303</strain>
    </source>
</reference>
<evidence type="ECO:0000313" key="2">
    <source>
        <dbReference type="Proteomes" id="UP000562352"/>
    </source>
</evidence>
<evidence type="ECO:0008006" key="3">
    <source>
        <dbReference type="Google" id="ProtNLM"/>
    </source>
</evidence>
<evidence type="ECO:0000313" key="1">
    <source>
        <dbReference type="EMBL" id="MBB5966198.1"/>
    </source>
</evidence>
<name>A0A841DD29_PLAVE</name>
<dbReference type="Proteomes" id="UP000562352">
    <property type="component" value="Unassembled WGS sequence"/>
</dbReference>
<comment type="caution">
    <text evidence="1">The sequence shown here is derived from an EMBL/GenBank/DDBJ whole genome shotgun (WGS) entry which is preliminary data.</text>
</comment>
<dbReference type="InterPro" id="IPR036890">
    <property type="entry name" value="HATPase_C_sf"/>
</dbReference>
<dbReference type="RefSeq" id="WP_260408335.1">
    <property type="nucleotide sequence ID" value="NZ_BAAAWZ010000001.1"/>
</dbReference>
<sequence length="85" mass="9523">MLTVTRVLASESLLMLLGDKRIPRRPECVASARRFVRDSARDWSVPDDVAETGRGLALVQTLAANWGYSRTPYGKSVFFELPAWP</sequence>
<gene>
    <name evidence="1" type="ORF">FHS22_005489</name>
</gene>
<protein>
    <recommendedName>
        <fullName evidence="3">ATP-binding protein</fullName>
    </recommendedName>
</protein>
<keyword evidence="2" id="KW-1185">Reference proteome</keyword>
<dbReference type="EMBL" id="JACHJJ010000022">
    <property type="protein sequence ID" value="MBB5966198.1"/>
    <property type="molecule type" value="Genomic_DNA"/>
</dbReference>
<dbReference type="AlphaFoldDB" id="A0A841DD29"/>